<evidence type="ECO:0000256" key="1">
    <source>
        <dbReference type="SAM" id="MobiDB-lite"/>
    </source>
</evidence>
<proteinExistence type="predicted"/>
<sequence>MTLFQSKIQGLFYQVCIYEKQYDPSYRLNLNSVIILDENIINQDPANAEMSQFDIYSGNILVGSDLFDKTDLLDFTLTVQLVEAFQYGGKEPNRPSYPIYGVMMDAKVYYMKDSVNRYTSAKILPNNSVATSKVGKEERDIISAMIEAMKRIQPEKRDTAEKLAISTINKEFDGGELGKKVFDPIFKPYMDSLGPYTGKKPGAGEPEDFKKNMNSPYYRISESVKAAGQIESGWKGWRQEDTVDWLNSIENPDYIRHPRIITSAGTTANTSVALPKSFNLTDGHSATVEPGTYSLTATLTTGGTKDCGKVNVDASGNVNISYTGGQCSAQPSTVSNGKLTEANNTRANSLP</sequence>
<name>A0A2M6R9E9_9BACT</name>
<organism evidence="2 3">
    <name type="scientific">Candidatus Berkelbacteria bacterium CG10_big_fil_rev_8_21_14_0_10_43_14</name>
    <dbReference type="NCBI Taxonomy" id="1974515"/>
    <lineage>
        <taxon>Bacteria</taxon>
        <taxon>Candidatus Berkelbacteria</taxon>
    </lineage>
</organism>
<dbReference type="EMBL" id="PEZX01000015">
    <property type="protein sequence ID" value="PIS07117.1"/>
    <property type="molecule type" value="Genomic_DNA"/>
</dbReference>
<evidence type="ECO:0000313" key="2">
    <source>
        <dbReference type="EMBL" id="PIS07117.1"/>
    </source>
</evidence>
<dbReference type="AlphaFoldDB" id="A0A2M6R9E9"/>
<feature type="region of interest" description="Disordered" evidence="1">
    <location>
        <begin position="327"/>
        <end position="351"/>
    </location>
</feature>
<dbReference type="Proteomes" id="UP000231162">
    <property type="component" value="Unassembled WGS sequence"/>
</dbReference>
<comment type="caution">
    <text evidence="2">The sequence shown here is derived from an EMBL/GenBank/DDBJ whole genome shotgun (WGS) entry which is preliminary data.</text>
</comment>
<reference evidence="3" key="1">
    <citation type="submission" date="2017-09" db="EMBL/GenBank/DDBJ databases">
        <title>Depth-based differentiation of microbial function through sediment-hosted aquifers and enrichment of novel symbionts in the deep terrestrial subsurface.</title>
        <authorList>
            <person name="Probst A.J."/>
            <person name="Ladd B."/>
            <person name="Jarett J.K."/>
            <person name="Geller-Mcgrath D.E."/>
            <person name="Sieber C.M.K."/>
            <person name="Emerson J.B."/>
            <person name="Anantharaman K."/>
            <person name="Thomas B.C."/>
            <person name="Malmstrom R."/>
            <person name="Stieglmeier M."/>
            <person name="Klingl A."/>
            <person name="Woyke T."/>
            <person name="Ryan C.M."/>
            <person name="Banfield J.F."/>
        </authorList>
    </citation>
    <scope>NUCLEOTIDE SEQUENCE [LARGE SCALE GENOMIC DNA]</scope>
</reference>
<gene>
    <name evidence="2" type="ORF">COT79_00905</name>
</gene>
<protein>
    <submittedName>
        <fullName evidence="2">Uncharacterized protein</fullName>
    </submittedName>
</protein>
<evidence type="ECO:0000313" key="3">
    <source>
        <dbReference type="Proteomes" id="UP000231162"/>
    </source>
</evidence>
<accession>A0A2M6R9E9</accession>